<sequence>MQSRTRDSRPALFRTRQGRHGRPPRRRLFLVALAAALAGVATSAIVLGVTGWRPGGGAGGTVEAPASPAARVGAGAGADWPAWGFTHTQNSVDHEQGPRRALADLSAGPVVQVTPIMGWGVDNPRPRPGEYDWASLDRRIQTIEATKGVPVITLCCAPDWMKGGPPGDTDWSRLELAVEPRYFDAFAELSAEIAKRYPQVKYYTVWNEFKGFWYPPGNRWDYEGYTRLYNKVYDALKKVDGDIRVGGPYMVMNSNAPGGRYGPPSELKGAWGSMDQRNLDAVEYWMRHKRGADFIAVDGHSQPVQREIVLNDFQALTKFSDVTRWLRALDPDLPVWWAEWYVEPVPSNWTAGRRAAVHTAAMMEFVRGGAASAFYWSPQTTTTGDCPGCLWSGPAKGGGATPTLAMLQNFALWFPPGTALVEVKASDPAVRVLAQRERMVVVNGSAKAVRPLVDGKALELRPYEVRWVAR</sequence>
<gene>
    <name evidence="2" type="ORF">ACFPZN_14460</name>
</gene>
<dbReference type="InterPro" id="IPR017853">
    <property type="entry name" value="GH"/>
</dbReference>
<dbReference type="SUPFAM" id="SSF51445">
    <property type="entry name" value="(Trans)glycosidases"/>
    <property type="match status" value="1"/>
</dbReference>
<dbReference type="PANTHER" id="PTHR12631">
    <property type="entry name" value="ALPHA-L-IDURONIDASE"/>
    <property type="match status" value="1"/>
</dbReference>
<reference evidence="3" key="1">
    <citation type="journal article" date="2019" name="Int. J. Syst. Evol. Microbiol.">
        <title>The Global Catalogue of Microorganisms (GCM) 10K type strain sequencing project: providing services to taxonomists for standard genome sequencing and annotation.</title>
        <authorList>
            <consortium name="The Broad Institute Genomics Platform"/>
            <consortium name="The Broad Institute Genome Sequencing Center for Infectious Disease"/>
            <person name="Wu L."/>
            <person name="Ma J."/>
        </authorList>
    </citation>
    <scope>NUCLEOTIDE SEQUENCE [LARGE SCALE GENOMIC DNA]</scope>
    <source>
        <strain evidence="3">KCTC 42087</strain>
    </source>
</reference>
<dbReference type="Proteomes" id="UP001596074">
    <property type="component" value="Unassembled WGS sequence"/>
</dbReference>
<organism evidence="2 3">
    <name type="scientific">Actinomadura rugatobispora</name>
    <dbReference type="NCBI Taxonomy" id="1994"/>
    <lineage>
        <taxon>Bacteria</taxon>
        <taxon>Bacillati</taxon>
        <taxon>Actinomycetota</taxon>
        <taxon>Actinomycetes</taxon>
        <taxon>Streptosporangiales</taxon>
        <taxon>Thermomonosporaceae</taxon>
        <taxon>Actinomadura</taxon>
    </lineage>
</organism>
<dbReference type="Gene3D" id="3.20.20.80">
    <property type="entry name" value="Glycosidases"/>
    <property type="match status" value="1"/>
</dbReference>
<keyword evidence="3" id="KW-1185">Reference proteome</keyword>
<accession>A0ABW1A108</accession>
<evidence type="ECO:0000313" key="2">
    <source>
        <dbReference type="EMBL" id="MFC5746825.1"/>
    </source>
</evidence>
<feature type="region of interest" description="Disordered" evidence="1">
    <location>
        <begin position="1"/>
        <end position="21"/>
    </location>
</feature>
<evidence type="ECO:0000313" key="3">
    <source>
        <dbReference type="Proteomes" id="UP001596074"/>
    </source>
</evidence>
<dbReference type="EMBL" id="JBHSON010000017">
    <property type="protein sequence ID" value="MFC5746825.1"/>
    <property type="molecule type" value="Genomic_DNA"/>
</dbReference>
<evidence type="ECO:0000256" key="1">
    <source>
        <dbReference type="SAM" id="MobiDB-lite"/>
    </source>
</evidence>
<dbReference type="RefSeq" id="WP_378282525.1">
    <property type="nucleotide sequence ID" value="NZ_JBHSON010000017.1"/>
</dbReference>
<proteinExistence type="predicted"/>
<protein>
    <submittedName>
        <fullName evidence="2">Xylan 1,4-beta-xylosidase</fullName>
    </submittedName>
</protein>
<dbReference type="PANTHER" id="PTHR12631:SF10">
    <property type="entry name" value="BETA-XYLOSIDASE-LIKE PROTEIN-RELATED"/>
    <property type="match status" value="1"/>
</dbReference>
<name>A0ABW1A108_9ACTN</name>
<dbReference type="InterPro" id="IPR051923">
    <property type="entry name" value="Glycosyl_Hydrolase_39"/>
</dbReference>
<comment type="caution">
    <text evidence="2">The sequence shown here is derived from an EMBL/GenBank/DDBJ whole genome shotgun (WGS) entry which is preliminary data.</text>
</comment>